<reference evidence="2 3" key="1">
    <citation type="submission" date="2016-10" db="EMBL/GenBank/DDBJ databases">
        <authorList>
            <person name="de Groot N.N."/>
        </authorList>
    </citation>
    <scope>NUCLEOTIDE SEQUENCE [LARGE SCALE GENOMIC DNA]</scope>
    <source>
        <strain evidence="2 3">JCM 11308</strain>
    </source>
</reference>
<keyword evidence="2" id="KW-0378">Hydrolase</keyword>
<dbReference type="Gene3D" id="3.10.450.50">
    <property type="match status" value="1"/>
</dbReference>
<dbReference type="GO" id="GO:0016787">
    <property type="term" value="F:hydrolase activity"/>
    <property type="evidence" value="ECO:0007669"/>
    <property type="project" value="UniProtKB-KW"/>
</dbReference>
<organism evidence="2 3">
    <name type="scientific">Rhodococcus tukisamuensis</name>
    <dbReference type="NCBI Taxonomy" id="168276"/>
    <lineage>
        <taxon>Bacteria</taxon>
        <taxon>Bacillati</taxon>
        <taxon>Actinomycetota</taxon>
        <taxon>Actinomycetes</taxon>
        <taxon>Mycobacteriales</taxon>
        <taxon>Nocardiaceae</taxon>
        <taxon>Rhodococcus</taxon>
    </lineage>
</organism>
<feature type="domain" description="SnoaL-like" evidence="1">
    <location>
        <begin position="7"/>
        <end position="108"/>
    </location>
</feature>
<evidence type="ECO:0000313" key="2">
    <source>
        <dbReference type="EMBL" id="SDE47831.1"/>
    </source>
</evidence>
<gene>
    <name evidence="2" type="ORF">SAMN05444580_11861</name>
</gene>
<dbReference type="EMBL" id="FNAB01000018">
    <property type="protein sequence ID" value="SDE47831.1"/>
    <property type="molecule type" value="Genomic_DNA"/>
</dbReference>
<protein>
    <submittedName>
        <fullName evidence="2">Limonene-1,2-epoxide hydrolase</fullName>
    </submittedName>
</protein>
<keyword evidence="3" id="KW-1185">Reference proteome</keyword>
<accession>A0A1G7D8G1</accession>
<dbReference type="SUPFAM" id="SSF54427">
    <property type="entry name" value="NTF2-like"/>
    <property type="match status" value="1"/>
</dbReference>
<evidence type="ECO:0000259" key="1">
    <source>
        <dbReference type="Pfam" id="PF12680"/>
    </source>
</evidence>
<name>A0A1G7D8G1_9NOCA</name>
<dbReference type="STRING" id="168276.SAMN05444580_11861"/>
<proteinExistence type="predicted"/>
<sequence>MDADAVVTEFCARWADSNPETLAEYFAEDAVYHNIPMEPVVGKPAIKDFLAGFLGAFGGIVFTIHHQTSAGRVVMNERTDVFTINGNTVELPVMGVFEVDEDGKIAAWRDYFDMAPLAALGGQ</sequence>
<dbReference type="AlphaFoldDB" id="A0A1G7D8G1"/>
<dbReference type="RefSeq" id="WP_072846416.1">
    <property type="nucleotide sequence ID" value="NZ_FNAB01000018.1"/>
</dbReference>
<dbReference type="InterPro" id="IPR032710">
    <property type="entry name" value="NTF2-like_dom_sf"/>
</dbReference>
<dbReference type="Pfam" id="PF12680">
    <property type="entry name" value="SnoaL_2"/>
    <property type="match status" value="1"/>
</dbReference>
<dbReference type="Proteomes" id="UP000199417">
    <property type="component" value="Unassembled WGS sequence"/>
</dbReference>
<dbReference type="InterPro" id="IPR037401">
    <property type="entry name" value="SnoaL-like"/>
</dbReference>
<evidence type="ECO:0000313" key="3">
    <source>
        <dbReference type="Proteomes" id="UP000199417"/>
    </source>
</evidence>